<dbReference type="SMART" id="SM01040">
    <property type="entry name" value="Bro-N"/>
    <property type="match status" value="1"/>
</dbReference>
<keyword evidence="4" id="KW-1185">Reference proteome</keyword>
<dbReference type="PROSITE" id="PS51750">
    <property type="entry name" value="BRO_N"/>
    <property type="match status" value="1"/>
</dbReference>
<dbReference type="RefSeq" id="WP_413779652.1">
    <property type="nucleotide sequence ID" value="NZ_JAUOZS010000001.1"/>
</dbReference>
<name>A0ABU3NY01_9FIRM</name>
<comment type="caution">
    <text evidence="3">The sequence shown here is derived from an EMBL/GenBank/DDBJ whole genome shotgun (WGS) entry which is preliminary data.</text>
</comment>
<evidence type="ECO:0000313" key="4">
    <source>
        <dbReference type="Proteomes" id="UP001254848"/>
    </source>
</evidence>
<gene>
    <name evidence="3" type="ORF">Q4T40_07755</name>
</gene>
<dbReference type="InterPro" id="IPR003497">
    <property type="entry name" value="BRO_N_domain"/>
</dbReference>
<reference evidence="3 4" key="1">
    <citation type="submission" date="2023-07" db="EMBL/GenBank/DDBJ databases">
        <title>The novel representative of Negativicutes class, Anaeroselena agilis gen. nov. sp. nov.</title>
        <authorList>
            <person name="Prokofeva M.I."/>
            <person name="Elcheninov A.G."/>
            <person name="Klyukina A."/>
            <person name="Kublanov I.V."/>
            <person name="Frolov E.N."/>
            <person name="Podosokorskaya O.A."/>
        </authorList>
    </citation>
    <scope>NUCLEOTIDE SEQUENCE [LARGE SCALE GENOMIC DNA]</scope>
    <source>
        <strain evidence="3 4">4137-cl</strain>
    </source>
</reference>
<organism evidence="3 4">
    <name type="scientific">Anaeroselena agilis</name>
    <dbReference type="NCBI Taxonomy" id="3063788"/>
    <lineage>
        <taxon>Bacteria</taxon>
        <taxon>Bacillati</taxon>
        <taxon>Bacillota</taxon>
        <taxon>Negativicutes</taxon>
        <taxon>Acetonemataceae</taxon>
        <taxon>Anaeroselena</taxon>
    </lineage>
</organism>
<feature type="coiled-coil region" evidence="1">
    <location>
        <begin position="127"/>
        <end position="161"/>
    </location>
</feature>
<dbReference type="Pfam" id="PF02498">
    <property type="entry name" value="Bro-N"/>
    <property type="match status" value="1"/>
</dbReference>
<sequence>MNELRLVKSESFGTVKCDFYHGDDAICMTSEQLGQALGYADPQKAISNLANRNMYLNAPEFSGFLNLRTPGGMQLTRVFTEDGIYEVAMLARTDQANAFRAWVRSVIKSIRRTGAYAVQEMSQLEILAQATQALVKQERMLRQQQEQIETLGHRINSLDAANIDGDRRQRLEKMVKRYAWQQGLIYSVAWHHFDDAFNTAYRVNLTARRENYCKKNGLKAITRPEYLEAAGLIEDAIRVADKMLNKEQAG</sequence>
<keyword evidence="1" id="KW-0175">Coiled coil</keyword>
<evidence type="ECO:0000313" key="3">
    <source>
        <dbReference type="EMBL" id="MDT8901128.1"/>
    </source>
</evidence>
<dbReference type="Proteomes" id="UP001254848">
    <property type="component" value="Unassembled WGS sequence"/>
</dbReference>
<evidence type="ECO:0000259" key="2">
    <source>
        <dbReference type="PROSITE" id="PS51750"/>
    </source>
</evidence>
<evidence type="ECO:0000256" key="1">
    <source>
        <dbReference type="SAM" id="Coils"/>
    </source>
</evidence>
<dbReference type="EMBL" id="JAUOZS010000001">
    <property type="protein sequence ID" value="MDT8901128.1"/>
    <property type="molecule type" value="Genomic_DNA"/>
</dbReference>
<accession>A0ABU3NY01</accession>
<feature type="domain" description="Bro-N" evidence="2">
    <location>
        <begin position="1"/>
        <end position="114"/>
    </location>
</feature>
<protein>
    <submittedName>
        <fullName evidence="3">Bro-N domain-containing protein</fullName>
    </submittedName>
</protein>
<proteinExistence type="predicted"/>